<dbReference type="InterPro" id="IPR023346">
    <property type="entry name" value="Lysozyme-like_dom_sf"/>
</dbReference>
<dbReference type="PATRIC" id="fig|1348662.3.peg.1879"/>
<sequence>MVGAPFVAFMIAYVMADVPQPEELVNKQVSTIYADDSSTELARIVPQEGNREQVSIDRVPDSLKHAVLAAEDREFYTNPGFSVTGFARAIKGQITGDSSAGGGSTITQQYVKNAMVGNDRSYKRKLRELVYSAKMANEWPKDDVLSAYLNTIYFGRNSYGVAAASEAYFGKPLDQLTPAESAVLAACIQRPSSLDPWTNREEAEQRWNYVLDGMEQEGWLTPQERAEQVYPETIDPNNSQAFTQAEGTNGLIKNQVMAELGTLGISEQDVETKGLRITTTIRPKDQNAAVDSVREQMAQRPDDPSLRAAVVSVEPKTGAIRAYYGGEDPNGWDYANSGLQTGSTFKVFGLAAALQQGIPLSQGYSSAPVQMGDATVNNVEGNDCGFCSIQEALKRSHNTSFIRLEHDLDNGAQDVADMAHALGVAKQIPGFDQTLTHDGGSPEDGIILGQYESRPLDMAVALATLADQGVWHQPYLVQKITTQAGDVLYEHEATEGERRVSAKVANNVIAAMGPIAAYSNNNQLAGGRVSAAKTGTTQLGDTGQNKDAWMIGATPQLATAVWVGTADNSALTNSSGGLMYGSGMPARIWKSTMDQALEGEPNEDFPEPKGMGYSSTPYVYAPPSSGGNNDASEEEAPEEEMPVDVPPVEEAPAAPPADTIELAPGIVIPNIFG</sequence>
<feature type="compositionally biased region" description="Acidic residues" evidence="14">
    <location>
        <begin position="631"/>
        <end position="642"/>
    </location>
</feature>
<evidence type="ECO:0000256" key="5">
    <source>
        <dbReference type="ARBA" id="ARBA00022676"/>
    </source>
</evidence>
<keyword evidence="10" id="KW-0511">Multifunctional enzyme</keyword>
<evidence type="ECO:0000256" key="11">
    <source>
        <dbReference type="ARBA" id="ARBA00023316"/>
    </source>
</evidence>
<dbReference type="AlphaFoldDB" id="U3GYV3"/>
<dbReference type="OrthoDB" id="9766909at2"/>
<feature type="region of interest" description="Disordered" evidence="14">
    <location>
        <begin position="597"/>
        <end position="660"/>
    </location>
</feature>
<evidence type="ECO:0000256" key="14">
    <source>
        <dbReference type="SAM" id="MobiDB-lite"/>
    </source>
</evidence>
<dbReference type="GO" id="GO:0030288">
    <property type="term" value="C:outer membrane-bounded periplasmic space"/>
    <property type="evidence" value="ECO:0007669"/>
    <property type="project" value="TreeGrafter"/>
</dbReference>
<dbReference type="Gene3D" id="1.10.3810.10">
    <property type="entry name" value="Biosynthetic peptidoglycan transglycosylase-like"/>
    <property type="match status" value="1"/>
</dbReference>
<reference evidence="17 18" key="1">
    <citation type="journal article" date="2013" name="Genome Announc.">
        <title>Whole-Genome Sequence of the Clinical Strain Corynebacterium argentoratense DSM 44202, Isolated from a Human Throat Specimen.</title>
        <authorList>
            <person name="Bomholt C."/>
            <person name="Glaub A."/>
            <person name="Gravermann K."/>
            <person name="Albersmeier A."/>
            <person name="Brinkrolf K."/>
            <person name="Ruckert C."/>
            <person name="Tauch A."/>
        </authorList>
    </citation>
    <scope>NUCLEOTIDE SEQUENCE [LARGE SCALE GENOMIC DNA]</scope>
    <source>
        <strain evidence="17">DSM 44202</strain>
    </source>
</reference>
<dbReference type="SUPFAM" id="SSF53955">
    <property type="entry name" value="Lysozyme-like"/>
    <property type="match status" value="1"/>
</dbReference>
<evidence type="ECO:0000256" key="3">
    <source>
        <dbReference type="ARBA" id="ARBA00022645"/>
    </source>
</evidence>
<dbReference type="GO" id="GO:0008658">
    <property type="term" value="F:penicillin binding"/>
    <property type="evidence" value="ECO:0007669"/>
    <property type="project" value="InterPro"/>
</dbReference>
<dbReference type="eggNOG" id="COG0744">
    <property type="taxonomic scope" value="Bacteria"/>
</dbReference>
<dbReference type="KEGG" id="caz:CARG_09510"/>
<keyword evidence="18" id="KW-1185">Reference proteome</keyword>
<evidence type="ECO:0000256" key="6">
    <source>
        <dbReference type="ARBA" id="ARBA00022679"/>
    </source>
</evidence>
<dbReference type="InterPro" id="IPR001460">
    <property type="entry name" value="PCN-bd_Tpept"/>
</dbReference>
<dbReference type="GO" id="GO:0009252">
    <property type="term" value="P:peptidoglycan biosynthetic process"/>
    <property type="evidence" value="ECO:0007669"/>
    <property type="project" value="UniProtKB-KW"/>
</dbReference>
<evidence type="ECO:0000313" key="18">
    <source>
        <dbReference type="Proteomes" id="UP000016943"/>
    </source>
</evidence>
<dbReference type="GO" id="GO:0008955">
    <property type="term" value="F:peptidoglycan glycosyltransferase activity"/>
    <property type="evidence" value="ECO:0007669"/>
    <property type="project" value="UniProtKB-EC"/>
</dbReference>
<proteinExistence type="inferred from homology"/>
<evidence type="ECO:0000313" key="17">
    <source>
        <dbReference type="EMBL" id="AGU15993.1"/>
    </source>
</evidence>
<evidence type="ECO:0000256" key="1">
    <source>
        <dbReference type="ARBA" id="ARBA00007090"/>
    </source>
</evidence>
<dbReference type="STRING" id="1348662.CARG_09510"/>
<keyword evidence="4" id="KW-0645">Protease</keyword>
<dbReference type="GO" id="GO:0009002">
    <property type="term" value="F:serine-type D-Ala-D-Ala carboxypeptidase activity"/>
    <property type="evidence" value="ECO:0007669"/>
    <property type="project" value="UniProtKB-EC"/>
</dbReference>
<evidence type="ECO:0000256" key="2">
    <source>
        <dbReference type="ARBA" id="ARBA00007739"/>
    </source>
</evidence>
<feature type="compositionally biased region" description="Low complexity" evidence="14">
    <location>
        <begin position="646"/>
        <end position="658"/>
    </location>
</feature>
<dbReference type="PANTHER" id="PTHR32282">
    <property type="entry name" value="BINDING PROTEIN TRANSPEPTIDASE, PUTATIVE-RELATED"/>
    <property type="match status" value="1"/>
</dbReference>
<keyword evidence="3" id="KW-0121">Carboxypeptidase</keyword>
<feature type="domain" description="Penicillin-binding protein transpeptidase" evidence="15">
    <location>
        <begin position="309"/>
        <end position="570"/>
    </location>
</feature>
<evidence type="ECO:0000256" key="7">
    <source>
        <dbReference type="ARBA" id="ARBA00022801"/>
    </source>
</evidence>
<evidence type="ECO:0000259" key="15">
    <source>
        <dbReference type="Pfam" id="PF00905"/>
    </source>
</evidence>
<dbReference type="InterPro" id="IPR036950">
    <property type="entry name" value="PBP_transglycosylase"/>
</dbReference>
<protein>
    <submittedName>
        <fullName evidence="17">Uncharacterized protein</fullName>
    </submittedName>
</protein>
<dbReference type="HOGENOM" id="CLU_006354_6_1_11"/>
<keyword evidence="8" id="KW-0133">Cell shape</keyword>
<dbReference type="EMBL" id="CP006365">
    <property type="protein sequence ID" value="AGU15993.1"/>
    <property type="molecule type" value="Genomic_DNA"/>
</dbReference>
<dbReference type="InterPro" id="IPR001264">
    <property type="entry name" value="Glyco_trans_51"/>
</dbReference>
<organism evidence="17 18">
    <name type="scientific">Corynebacterium argentoratense DSM 44202</name>
    <dbReference type="NCBI Taxonomy" id="1348662"/>
    <lineage>
        <taxon>Bacteria</taxon>
        <taxon>Bacillati</taxon>
        <taxon>Actinomycetota</taxon>
        <taxon>Actinomycetes</taxon>
        <taxon>Mycobacteriales</taxon>
        <taxon>Corynebacteriaceae</taxon>
        <taxon>Corynebacterium</taxon>
    </lineage>
</organism>
<dbReference type="Pfam" id="PF00905">
    <property type="entry name" value="Transpeptidase"/>
    <property type="match status" value="1"/>
</dbReference>
<name>U3GYV3_9CORY</name>
<keyword evidence="9" id="KW-0573">Peptidoglycan synthesis</keyword>
<keyword evidence="5" id="KW-0328">Glycosyltransferase</keyword>
<evidence type="ECO:0000256" key="9">
    <source>
        <dbReference type="ARBA" id="ARBA00022984"/>
    </source>
</evidence>
<gene>
    <name evidence="17" type="ORF">CARG_09510</name>
</gene>
<dbReference type="Gene3D" id="3.40.710.10">
    <property type="entry name" value="DD-peptidase/beta-lactamase superfamily"/>
    <property type="match status" value="1"/>
</dbReference>
<dbReference type="SUPFAM" id="SSF56601">
    <property type="entry name" value="beta-lactamase/transpeptidase-like"/>
    <property type="match status" value="1"/>
</dbReference>
<comment type="similarity">
    <text evidence="1">In the C-terminal section; belongs to the transpeptidase family.</text>
</comment>
<dbReference type="Pfam" id="PF00912">
    <property type="entry name" value="Transgly"/>
    <property type="match status" value="1"/>
</dbReference>
<dbReference type="InterPro" id="IPR012338">
    <property type="entry name" value="Beta-lactam/transpept-like"/>
</dbReference>
<comment type="catalytic activity">
    <reaction evidence="13">
        <text>[GlcNAc-(1-&gt;4)-Mur2Ac(oyl-L-Ala-gamma-D-Glu-L-Lys-D-Ala-D-Ala)](n)-di-trans,octa-cis-undecaprenyl diphosphate + beta-D-GlcNAc-(1-&gt;4)-Mur2Ac(oyl-L-Ala-gamma-D-Glu-L-Lys-D-Ala-D-Ala)-di-trans,octa-cis-undecaprenyl diphosphate = [GlcNAc-(1-&gt;4)-Mur2Ac(oyl-L-Ala-gamma-D-Glu-L-Lys-D-Ala-D-Ala)](n+1)-di-trans,octa-cis-undecaprenyl diphosphate + di-trans,octa-cis-undecaprenyl diphosphate + H(+)</text>
        <dbReference type="Rhea" id="RHEA:23708"/>
        <dbReference type="Rhea" id="RHEA-COMP:9602"/>
        <dbReference type="Rhea" id="RHEA-COMP:9603"/>
        <dbReference type="ChEBI" id="CHEBI:15378"/>
        <dbReference type="ChEBI" id="CHEBI:58405"/>
        <dbReference type="ChEBI" id="CHEBI:60033"/>
        <dbReference type="ChEBI" id="CHEBI:78435"/>
        <dbReference type="EC" id="2.4.99.28"/>
    </reaction>
</comment>
<dbReference type="PANTHER" id="PTHR32282:SF34">
    <property type="entry name" value="PENICILLIN-BINDING PROTEIN 1A"/>
    <property type="match status" value="1"/>
</dbReference>
<accession>U3GYV3</accession>
<keyword evidence="7" id="KW-0378">Hydrolase</keyword>
<comment type="catalytic activity">
    <reaction evidence="12">
        <text>Preferential cleavage: (Ac)2-L-Lys-D-Ala-|-D-Ala. Also transpeptidation of peptidyl-alanyl moieties that are N-acyl substituents of D-alanine.</text>
        <dbReference type="EC" id="3.4.16.4"/>
    </reaction>
</comment>
<evidence type="ECO:0000256" key="8">
    <source>
        <dbReference type="ARBA" id="ARBA00022960"/>
    </source>
</evidence>
<dbReference type="InterPro" id="IPR050396">
    <property type="entry name" value="Glycosyltr_51/Transpeptidase"/>
</dbReference>
<comment type="similarity">
    <text evidence="2">In the N-terminal section; belongs to the glycosyltransferase 51 family.</text>
</comment>
<evidence type="ECO:0000256" key="13">
    <source>
        <dbReference type="ARBA" id="ARBA00049902"/>
    </source>
</evidence>
<evidence type="ECO:0000256" key="10">
    <source>
        <dbReference type="ARBA" id="ARBA00023268"/>
    </source>
</evidence>
<dbReference type="GO" id="GO:0071555">
    <property type="term" value="P:cell wall organization"/>
    <property type="evidence" value="ECO:0007669"/>
    <property type="project" value="UniProtKB-KW"/>
</dbReference>
<evidence type="ECO:0000259" key="16">
    <source>
        <dbReference type="Pfam" id="PF00912"/>
    </source>
</evidence>
<evidence type="ECO:0000256" key="12">
    <source>
        <dbReference type="ARBA" id="ARBA00034000"/>
    </source>
</evidence>
<dbReference type="FunFam" id="1.10.3810.10:FF:000001">
    <property type="entry name" value="Penicillin-binding protein 1A"/>
    <property type="match status" value="1"/>
</dbReference>
<evidence type="ECO:0000256" key="4">
    <source>
        <dbReference type="ARBA" id="ARBA00022670"/>
    </source>
</evidence>
<keyword evidence="11" id="KW-0961">Cell wall biogenesis/degradation</keyword>
<dbReference type="GO" id="GO:0006508">
    <property type="term" value="P:proteolysis"/>
    <property type="evidence" value="ECO:0007669"/>
    <property type="project" value="UniProtKB-KW"/>
</dbReference>
<dbReference type="GO" id="GO:0008360">
    <property type="term" value="P:regulation of cell shape"/>
    <property type="evidence" value="ECO:0007669"/>
    <property type="project" value="UniProtKB-KW"/>
</dbReference>
<feature type="domain" description="Glycosyl transferase family 51" evidence="16">
    <location>
        <begin position="41"/>
        <end position="214"/>
    </location>
</feature>
<dbReference type="Proteomes" id="UP000016943">
    <property type="component" value="Chromosome"/>
</dbReference>
<keyword evidence="6" id="KW-0808">Transferase</keyword>